<keyword evidence="1" id="KW-0472">Membrane</keyword>
<organism evidence="2 3">
    <name type="scientific">Plakobranchus ocellatus</name>
    <dbReference type="NCBI Taxonomy" id="259542"/>
    <lineage>
        <taxon>Eukaryota</taxon>
        <taxon>Metazoa</taxon>
        <taxon>Spiralia</taxon>
        <taxon>Lophotrochozoa</taxon>
        <taxon>Mollusca</taxon>
        <taxon>Gastropoda</taxon>
        <taxon>Heterobranchia</taxon>
        <taxon>Euthyneura</taxon>
        <taxon>Panpulmonata</taxon>
        <taxon>Sacoglossa</taxon>
        <taxon>Placobranchoidea</taxon>
        <taxon>Plakobranchidae</taxon>
        <taxon>Plakobranchus</taxon>
    </lineage>
</organism>
<dbReference type="AlphaFoldDB" id="A0AAV4A502"/>
<keyword evidence="1" id="KW-0812">Transmembrane</keyword>
<keyword evidence="3" id="KW-1185">Reference proteome</keyword>
<reference evidence="2 3" key="1">
    <citation type="journal article" date="2021" name="Elife">
        <title>Chloroplast acquisition without the gene transfer in kleptoplastic sea slugs, Plakobranchus ocellatus.</title>
        <authorList>
            <person name="Maeda T."/>
            <person name="Takahashi S."/>
            <person name="Yoshida T."/>
            <person name="Shimamura S."/>
            <person name="Takaki Y."/>
            <person name="Nagai Y."/>
            <person name="Toyoda A."/>
            <person name="Suzuki Y."/>
            <person name="Arimoto A."/>
            <person name="Ishii H."/>
            <person name="Satoh N."/>
            <person name="Nishiyama T."/>
            <person name="Hasebe M."/>
            <person name="Maruyama T."/>
            <person name="Minagawa J."/>
            <person name="Obokata J."/>
            <person name="Shigenobu S."/>
        </authorList>
    </citation>
    <scope>NUCLEOTIDE SEQUENCE [LARGE SCALE GENOMIC DNA]</scope>
</reference>
<evidence type="ECO:0000313" key="3">
    <source>
        <dbReference type="Proteomes" id="UP000735302"/>
    </source>
</evidence>
<dbReference type="Proteomes" id="UP000735302">
    <property type="component" value="Unassembled WGS sequence"/>
</dbReference>
<gene>
    <name evidence="2" type="ORF">PoB_002843700</name>
</gene>
<evidence type="ECO:0000313" key="2">
    <source>
        <dbReference type="EMBL" id="GFO01932.1"/>
    </source>
</evidence>
<keyword evidence="1" id="KW-1133">Transmembrane helix</keyword>
<protein>
    <submittedName>
        <fullName evidence="2">Uncharacterized protein</fullName>
    </submittedName>
</protein>
<name>A0AAV4A502_9GAST</name>
<sequence length="127" mass="13910">MSDSSFILSLSLHAIYVVSISVIIMLMAAAQAQLIKLLVDKKPSSLAIWKKPLTNNIHRLGFPKRSGRVSPQKLLQIPTDQKSFYDSRHTVGGFPVQCAKGRKIDPAKTECRKSGFFGCPGVLSCHG</sequence>
<comment type="caution">
    <text evidence="2">The sequence shown here is derived from an EMBL/GenBank/DDBJ whole genome shotgun (WGS) entry which is preliminary data.</text>
</comment>
<proteinExistence type="predicted"/>
<accession>A0AAV4A502</accession>
<dbReference type="EMBL" id="BLXT01003551">
    <property type="protein sequence ID" value="GFO01932.1"/>
    <property type="molecule type" value="Genomic_DNA"/>
</dbReference>
<feature type="transmembrane region" description="Helical" evidence="1">
    <location>
        <begin position="6"/>
        <end position="28"/>
    </location>
</feature>
<evidence type="ECO:0000256" key="1">
    <source>
        <dbReference type="SAM" id="Phobius"/>
    </source>
</evidence>